<dbReference type="EMBL" id="CAJOBA010001595">
    <property type="protein sequence ID" value="CAF3604282.1"/>
    <property type="molecule type" value="Genomic_DNA"/>
</dbReference>
<dbReference type="EMBL" id="CAJOBC010001439">
    <property type="protein sequence ID" value="CAF3678441.1"/>
    <property type="molecule type" value="Genomic_DNA"/>
</dbReference>
<evidence type="ECO:0000313" key="4">
    <source>
        <dbReference type="EMBL" id="CAF3604282.1"/>
    </source>
</evidence>
<reference evidence="3" key="1">
    <citation type="submission" date="2021-02" db="EMBL/GenBank/DDBJ databases">
        <authorList>
            <person name="Nowell W R."/>
        </authorList>
    </citation>
    <scope>NUCLEOTIDE SEQUENCE</scope>
</reference>
<keyword evidence="6" id="KW-1185">Reference proteome</keyword>
<dbReference type="Proteomes" id="UP000682733">
    <property type="component" value="Unassembled WGS sequence"/>
</dbReference>
<evidence type="ECO:0000313" key="3">
    <source>
        <dbReference type="EMBL" id="CAF0894887.1"/>
    </source>
</evidence>
<accession>A0A813Z8E0</accession>
<protein>
    <submittedName>
        <fullName evidence="3">Uncharacterized protein</fullName>
    </submittedName>
</protein>
<dbReference type="AlphaFoldDB" id="A0A813Z8E0"/>
<dbReference type="EMBL" id="CAJNOK010001595">
    <property type="protein sequence ID" value="CAF0820046.1"/>
    <property type="molecule type" value="Genomic_DNA"/>
</dbReference>
<evidence type="ECO:0000313" key="5">
    <source>
        <dbReference type="EMBL" id="CAF3678441.1"/>
    </source>
</evidence>
<dbReference type="Proteomes" id="UP000677228">
    <property type="component" value="Unassembled WGS sequence"/>
</dbReference>
<gene>
    <name evidence="3" type="ORF">GPM918_LOCUS8321</name>
    <name evidence="2" type="ORF">OVA965_LOCUS5598</name>
    <name evidence="5" type="ORF">SRO942_LOCUS8321</name>
    <name evidence="4" type="ORF">TMI583_LOCUS5595</name>
</gene>
<keyword evidence="1" id="KW-1133">Transmembrane helix</keyword>
<proteinExistence type="predicted"/>
<dbReference type="EMBL" id="CAJNOQ010001439">
    <property type="protein sequence ID" value="CAF0894887.1"/>
    <property type="molecule type" value="Genomic_DNA"/>
</dbReference>
<feature type="transmembrane region" description="Helical" evidence="1">
    <location>
        <begin position="52"/>
        <end position="76"/>
    </location>
</feature>
<keyword evidence="1" id="KW-0812">Transmembrane</keyword>
<keyword evidence="1" id="KW-0472">Membrane</keyword>
<evidence type="ECO:0000313" key="2">
    <source>
        <dbReference type="EMBL" id="CAF0820046.1"/>
    </source>
</evidence>
<organism evidence="3 6">
    <name type="scientific">Didymodactylos carnosus</name>
    <dbReference type="NCBI Taxonomy" id="1234261"/>
    <lineage>
        <taxon>Eukaryota</taxon>
        <taxon>Metazoa</taxon>
        <taxon>Spiralia</taxon>
        <taxon>Gnathifera</taxon>
        <taxon>Rotifera</taxon>
        <taxon>Eurotatoria</taxon>
        <taxon>Bdelloidea</taxon>
        <taxon>Philodinida</taxon>
        <taxon>Philodinidae</taxon>
        <taxon>Didymodactylos</taxon>
    </lineage>
</organism>
<dbReference type="Proteomes" id="UP000681722">
    <property type="component" value="Unassembled WGS sequence"/>
</dbReference>
<name>A0A813Z8E0_9BILA</name>
<evidence type="ECO:0000313" key="6">
    <source>
        <dbReference type="Proteomes" id="UP000663829"/>
    </source>
</evidence>
<comment type="caution">
    <text evidence="3">The sequence shown here is derived from an EMBL/GenBank/DDBJ whole genome shotgun (WGS) entry which is preliminary data.</text>
</comment>
<dbReference type="OrthoDB" id="10040899at2759"/>
<sequence>MKSHCAEAGIALGRMLANVTSENGERVGAAVAIQDLTVKSCPPSTIVYSNGYNAVLVGLLSCILALVFLSILLYYLGKRRLEYLTRAAEKVLVLPTTTTSTSQTTTSVINENGKEIDRTVKVTSYQDGIPTRISNHESIPFKDSNFTGIQMTNGQLLGGGIHAHVGEDLDNNKASELHLLQHEHH</sequence>
<evidence type="ECO:0000256" key="1">
    <source>
        <dbReference type="SAM" id="Phobius"/>
    </source>
</evidence>
<dbReference type="Proteomes" id="UP000663829">
    <property type="component" value="Unassembled WGS sequence"/>
</dbReference>